<evidence type="ECO:0000313" key="3">
    <source>
        <dbReference type="Proteomes" id="UP000294746"/>
    </source>
</evidence>
<organism evidence="2 3">
    <name type="scientific">Baia soyae</name>
    <dbReference type="NCBI Taxonomy" id="1544746"/>
    <lineage>
        <taxon>Bacteria</taxon>
        <taxon>Bacillati</taxon>
        <taxon>Bacillota</taxon>
        <taxon>Bacilli</taxon>
        <taxon>Bacillales</taxon>
        <taxon>Thermoactinomycetaceae</taxon>
        <taxon>Baia</taxon>
    </lineage>
</organism>
<evidence type="ECO:0000256" key="1">
    <source>
        <dbReference type="SAM" id="Phobius"/>
    </source>
</evidence>
<protein>
    <submittedName>
        <fullName evidence="2">Uncharacterized protein</fullName>
    </submittedName>
</protein>
<dbReference type="Proteomes" id="UP000294746">
    <property type="component" value="Unassembled WGS sequence"/>
</dbReference>
<proteinExistence type="predicted"/>
<keyword evidence="3" id="KW-1185">Reference proteome</keyword>
<dbReference type="AlphaFoldDB" id="A0A4R2S1G0"/>
<accession>A0A4R2S1G0</accession>
<keyword evidence="1" id="KW-1133">Transmembrane helix</keyword>
<gene>
    <name evidence="2" type="ORF">EDD57_10553</name>
</gene>
<evidence type="ECO:0000313" key="2">
    <source>
        <dbReference type="EMBL" id="TCP69870.1"/>
    </source>
</evidence>
<feature type="transmembrane region" description="Helical" evidence="1">
    <location>
        <begin position="37"/>
        <end position="58"/>
    </location>
</feature>
<comment type="caution">
    <text evidence="2">The sequence shown here is derived from an EMBL/GenBank/DDBJ whole genome shotgun (WGS) entry which is preliminary data.</text>
</comment>
<keyword evidence="1" id="KW-0812">Transmembrane</keyword>
<dbReference type="EMBL" id="SLXV01000005">
    <property type="protein sequence ID" value="TCP69870.1"/>
    <property type="molecule type" value="Genomic_DNA"/>
</dbReference>
<sequence length="125" mass="14885">MIVRKISLLLFTSLLVFVAVSLDYTDTNSWWQYLNYRFLIVMLFYISSVFLCITNFLYIFGMLLELPWERLRKGINIEFFICLGYIGLLLLLIWSSPLIILLFCLLIGLQEGKRWVKKQKTTTWL</sequence>
<keyword evidence="1" id="KW-0472">Membrane</keyword>
<feature type="transmembrane region" description="Helical" evidence="1">
    <location>
        <begin position="79"/>
        <end position="109"/>
    </location>
</feature>
<name>A0A4R2S1G0_9BACL</name>
<reference evidence="2 3" key="1">
    <citation type="submission" date="2019-03" db="EMBL/GenBank/DDBJ databases">
        <title>Genomic Encyclopedia of Type Strains, Phase IV (KMG-IV): sequencing the most valuable type-strain genomes for metagenomic binning, comparative biology and taxonomic classification.</title>
        <authorList>
            <person name="Goeker M."/>
        </authorList>
    </citation>
    <scope>NUCLEOTIDE SEQUENCE [LARGE SCALE GENOMIC DNA]</scope>
    <source>
        <strain evidence="2 3">DSM 46831</strain>
    </source>
</reference>